<dbReference type="AlphaFoldDB" id="A0A9P5PMC2"/>
<reference evidence="1" key="1">
    <citation type="submission" date="2020-11" db="EMBL/GenBank/DDBJ databases">
        <authorList>
            <consortium name="DOE Joint Genome Institute"/>
            <person name="Ahrendt S."/>
            <person name="Riley R."/>
            <person name="Andreopoulos W."/>
            <person name="Labutti K."/>
            <person name="Pangilinan J."/>
            <person name="Ruiz-Duenas F.J."/>
            <person name="Barrasa J.M."/>
            <person name="Sanchez-Garcia M."/>
            <person name="Camarero S."/>
            <person name="Miyauchi S."/>
            <person name="Serrano A."/>
            <person name="Linde D."/>
            <person name="Babiker R."/>
            <person name="Drula E."/>
            <person name="Ayuso-Fernandez I."/>
            <person name="Pacheco R."/>
            <person name="Padilla G."/>
            <person name="Ferreira P."/>
            <person name="Barriuso J."/>
            <person name="Kellner H."/>
            <person name="Castanera R."/>
            <person name="Alfaro M."/>
            <person name="Ramirez L."/>
            <person name="Pisabarro A.G."/>
            <person name="Kuo A."/>
            <person name="Tritt A."/>
            <person name="Lipzen A."/>
            <person name="He G."/>
            <person name="Yan M."/>
            <person name="Ng V."/>
            <person name="Cullen D."/>
            <person name="Martin F."/>
            <person name="Rosso M.-N."/>
            <person name="Henrissat B."/>
            <person name="Hibbett D."/>
            <person name="Martinez A.T."/>
            <person name="Grigoriev I.V."/>
        </authorList>
    </citation>
    <scope>NUCLEOTIDE SEQUENCE</scope>
    <source>
        <strain evidence="1">AH 40177</strain>
    </source>
</reference>
<evidence type="ECO:0000313" key="2">
    <source>
        <dbReference type="Proteomes" id="UP000772434"/>
    </source>
</evidence>
<sequence length="156" mass="17973">MTSYTLRPDATLYATGFVVTEAHIKKMAARLCPPNTLQYCRSVTALQVYVAPLRFAILRLGPPKLDDTRYLFIINFIPGLKGSKRSFRWRDKVKKQWWEMFGKFGDDPSLEDPESLTIPYPTNISLPVFLTELLQITLMARPELHEFLIPVKKKPS</sequence>
<proteinExistence type="predicted"/>
<protein>
    <submittedName>
        <fullName evidence="1">Uncharacterized protein</fullName>
    </submittedName>
</protein>
<accession>A0A9P5PMC2</accession>
<organism evidence="1 2">
    <name type="scientific">Rhodocollybia butyracea</name>
    <dbReference type="NCBI Taxonomy" id="206335"/>
    <lineage>
        <taxon>Eukaryota</taxon>
        <taxon>Fungi</taxon>
        <taxon>Dikarya</taxon>
        <taxon>Basidiomycota</taxon>
        <taxon>Agaricomycotina</taxon>
        <taxon>Agaricomycetes</taxon>
        <taxon>Agaricomycetidae</taxon>
        <taxon>Agaricales</taxon>
        <taxon>Marasmiineae</taxon>
        <taxon>Omphalotaceae</taxon>
        <taxon>Rhodocollybia</taxon>
    </lineage>
</organism>
<dbReference type="Proteomes" id="UP000772434">
    <property type="component" value="Unassembled WGS sequence"/>
</dbReference>
<keyword evidence="2" id="KW-1185">Reference proteome</keyword>
<dbReference type="EMBL" id="JADNRY010000108">
    <property type="protein sequence ID" value="KAF9065157.1"/>
    <property type="molecule type" value="Genomic_DNA"/>
</dbReference>
<name>A0A9P5PMC2_9AGAR</name>
<gene>
    <name evidence="1" type="ORF">BDP27DRAFT_1425094</name>
</gene>
<dbReference type="OrthoDB" id="2857652at2759"/>
<comment type="caution">
    <text evidence="1">The sequence shown here is derived from an EMBL/GenBank/DDBJ whole genome shotgun (WGS) entry which is preliminary data.</text>
</comment>
<evidence type="ECO:0000313" key="1">
    <source>
        <dbReference type="EMBL" id="KAF9065157.1"/>
    </source>
</evidence>